<dbReference type="Gene3D" id="3.40.50.150">
    <property type="entry name" value="Vaccinia Virus protein VP39"/>
    <property type="match status" value="1"/>
</dbReference>
<feature type="non-terminal residue" evidence="1">
    <location>
        <position position="267"/>
    </location>
</feature>
<dbReference type="SUPFAM" id="SSF53335">
    <property type="entry name" value="S-adenosyl-L-methionine-dependent methyltransferases"/>
    <property type="match status" value="1"/>
</dbReference>
<dbReference type="EMBL" id="UINC01150401">
    <property type="protein sequence ID" value="SVD43424.1"/>
    <property type="molecule type" value="Genomic_DNA"/>
</dbReference>
<dbReference type="AlphaFoldDB" id="A0A382VAC2"/>
<reference evidence="1" key="1">
    <citation type="submission" date="2018-05" db="EMBL/GenBank/DDBJ databases">
        <authorList>
            <person name="Lanie J.A."/>
            <person name="Ng W.-L."/>
            <person name="Kazmierczak K.M."/>
            <person name="Andrzejewski T.M."/>
            <person name="Davidsen T.M."/>
            <person name="Wayne K.J."/>
            <person name="Tettelin H."/>
            <person name="Glass J.I."/>
            <person name="Rusch D."/>
            <person name="Podicherti R."/>
            <person name="Tsui H.-C.T."/>
            <person name="Winkler M.E."/>
        </authorList>
    </citation>
    <scope>NUCLEOTIDE SEQUENCE</scope>
</reference>
<accession>A0A382VAC2</accession>
<proteinExistence type="predicted"/>
<name>A0A382VAC2_9ZZZZ</name>
<evidence type="ECO:0000313" key="1">
    <source>
        <dbReference type="EMBL" id="SVD43424.1"/>
    </source>
</evidence>
<sequence length="267" mass="29961">MGMSVSQLGVILSLKEHINDKNVLSLGVQFPPSKNEIITFQKNFPELLSNSELDILSQASLKDFQKVLFKNILGAKDIHSIDISSEEGADYIWNMNEDLSINNEDRSLVKLSSSFDFVFEGGTMEHVSNTGSYLKNVFFLLKTKGIYCLNIPSSGSLEHGFFQFSPTFFADLTSTNSPNITLDYLCIDDGQLKLRGLAFNSFYKRINFDFPPKLAISKSHRFYKKSYQSTSLATGTLICLLNNSSVPLDIMAVIQKNQDFSLNMNLI</sequence>
<gene>
    <name evidence="1" type="ORF">METZ01_LOCUS396278</name>
</gene>
<dbReference type="InterPro" id="IPR029063">
    <property type="entry name" value="SAM-dependent_MTases_sf"/>
</dbReference>
<protein>
    <recommendedName>
        <fullName evidence="2">Methyltransferase type 11 domain-containing protein</fullName>
    </recommendedName>
</protein>
<evidence type="ECO:0008006" key="2">
    <source>
        <dbReference type="Google" id="ProtNLM"/>
    </source>
</evidence>
<organism evidence="1">
    <name type="scientific">marine metagenome</name>
    <dbReference type="NCBI Taxonomy" id="408172"/>
    <lineage>
        <taxon>unclassified sequences</taxon>
        <taxon>metagenomes</taxon>
        <taxon>ecological metagenomes</taxon>
    </lineage>
</organism>